<accession>A0A026WX65</accession>
<evidence type="ECO:0000313" key="3">
    <source>
        <dbReference type="Proteomes" id="UP000053097"/>
    </source>
</evidence>
<dbReference type="Proteomes" id="UP000053097">
    <property type="component" value="Unassembled WGS sequence"/>
</dbReference>
<evidence type="ECO:0000313" key="2">
    <source>
        <dbReference type="EMBL" id="EZA59734.1"/>
    </source>
</evidence>
<evidence type="ECO:0000256" key="1">
    <source>
        <dbReference type="SAM" id="MobiDB-lite"/>
    </source>
</evidence>
<dbReference type="AlphaFoldDB" id="A0A026WX65"/>
<protein>
    <submittedName>
        <fullName evidence="2">Uncharacterized protein</fullName>
    </submittedName>
</protein>
<reference evidence="2 3" key="1">
    <citation type="journal article" date="2014" name="Curr. Biol.">
        <title>The genome of the clonal raider ant Cerapachys biroi.</title>
        <authorList>
            <person name="Oxley P.R."/>
            <person name="Ji L."/>
            <person name="Fetter-Pruneda I."/>
            <person name="McKenzie S.K."/>
            <person name="Li C."/>
            <person name="Hu H."/>
            <person name="Zhang G."/>
            <person name="Kronauer D.J."/>
        </authorList>
    </citation>
    <scope>NUCLEOTIDE SEQUENCE [LARGE SCALE GENOMIC DNA]</scope>
</reference>
<dbReference type="EMBL" id="KK107092">
    <property type="protein sequence ID" value="EZA59734.1"/>
    <property type="molecule type" value="Genomic_DNA"/>
</dbReference>
<proteinExistence type="predicted"/>
<gene>
    <name evidence="2" type="ORF">X777_16308</name>
</gene>
<feature type="region of interest" description="Disordered" evidence="1">
    <location>
        <begin position="185"/>
        <end position="206"/>
    </location>
</feature>
<keyword evidence="3" id="KW-1185">Reference proteome</keyword>
<sequence length="206" mass="25491">MEEGKGSEIARRCWEEIRKRAERGEGISNWERGREEFFKKRGWDALEIRKKREEGETLVKELMREGEEIGRRERWQKIKESKHNVWYKYIKGEGIPRYMKKGWEENRWKRVARWRLGNEVRGGQYWREEEEKRCRLCGREEETWEHVWEGCRRWEKGSKKSWQEKVRRILGEEREGEEWMREIEREREVGSEGNIGMEGGRKRERE</sequence>
<organism evidence="2 3">
    <name type="scientific">Ooceraea biroi</name>
    <name type="common">Clonal raider ant</name>
    <name type="synonym">Cerapachys biroi</name>
    <dbReference type="NCBI Taxonomy" id="2015173"/>
    <lineage>
        <taxon>Eukaryota</taxon>
        <taxon>Metazoa</taxon>
        <taxon>Ecdysozoa</taxon>
        <taxon>Arthropoda</taxon>
        <taxon>Hexapoda</taxon>
        <taxon>Insecta</taxon>
        <taxon>Pterygota</taxon>
        <taxon>Neoptera</taxon>
        <taxon>Endopterygota</taxon>
        <taxon>Hymenoptera</taxon>
        <taxon>Apocrita</taxon>
        <taxon>Aculeata</taxon>
        <taxon>Formicoidea</taxon>
        <taxon>Formicidae</taxon>
        <taxon>Dorylinae</taxon>
        <taxon>Ooceraea</taxon>
    </lineage>
</organism>
<name>A0A026WX65_OOCBI</name>
<dbReference type="OrthoDB" id="7554118at2759"/>
<dbReference type="OMA" id="GWEENRW"/>